<dbReference type="PANTHER" id="PTHR43332">
    <property type="entry name" value="INNER MEMBRANE TRANSPORT PERMEASE YADH-RELATED"/>
    <property type="match status" value="1"/>
</dbReference>
<evidence type="ECO:0000256" key="5">
    <source>
        <dbReference type="ARBA" id="ARBA00023136"/>
    </source>
</evidence>
<feature type="transmembrane region" description="Helical" evidence="6">
    <location>
        <begin position="24"/>
        <end position="47"/>
    </location>
</feature>
<dbReference type="PROSITE" id="PS51012">
    <property type="entry name" value="ABC_TM2"/>
    <property type="match status" value="1"/>
</dbReference>
<dbReference type="InterPro" id="IPR052522">
    <property type="entry name" value="ABC-2_transport_permease"/>
</dbReference>
<dbReference type="AlphaFoldDB" id="A0A1H7PMC5"/>
<dbReference type="NCBIfam" id="NF011648">
    <property type="entry name" value="PRK15066.1"/>
    <property type="match status" value="1"/>
</dbReference>
<organism evidence="8 9">
    <name type="scientific">Ectothiorhodospira marina</name>
    <dbReference type="NCBI Taxonomy" id="1396821"/>
    <lineage>
        <taxon>Bacteria</taxon>
        <taxon>Pseudomonadati</taxon>
        <taxon>Pseudomonadota</taxon>
        <taxon>Gammaproteobacteria</taxon>
        <taxon>Chromatiales</taxon>
        <taxon>Ectothiorhodospiraceae</taxon>
        <taxon>Ectothiorhodospira</taxon>
    </lineage>
</organism>
<dbReference type="RefSeq" id="WP_090254708.1">
    <property type="nucleotide sequence ID" value="NZ_FOAA01000014.1"/>
</dbReference>
<keyword evidence="4 6" id="KW-1133">Transmembrane helix</keyword>
<feature type="transmembrane region" description="Helical" evidence="6">
    <location>
        <begin position="140"/>
        <end position="165"/>
    </location>
</feature>
<sequence>MSGYTNWVAFRTILTKEILRFSRIWIQTILPPVITMGLYFIIFGGLIGSRIGDMEGIRYMDFIVPGLIMMAVITNAYSNVVSSFYSAKFQRHLEEMLVSPVPNYLIILGFVGGGVCRGLAVGIAVTLVSMVFSPLAIHNLAVTLSVVVLTATLFALAGLINGVFARSFDDISIVPTFILTPLTYLGGVFYSITLLPEFWQGASMLNPILYMVNAFRYGFLGVADIGLATSYGIIIGFVLILYGVALFLLNKGIGIRN</sequence>
<dbReference type="OrthoDB" id="9804001at2"/>
<dbReference type="GO" id="GO:0043190">
    <property type="term" value="C:ATP-binding cassette (ABC) transporter complex"/>
    <property type="evidence" value="ECO:0007669"/>
    <property type="project" value="InterPro"/>
</dbReference>
<dbReference type="EMBL" id="FOAA01000014">
    <property type="protein sequence ID" value="SEL36960.1"/>
    <property type="molecule type" value="Genomic_DNA"/>
</dbReference>
<reference evidence="9" key="1">
    <citation type="submission" date="2016-10" db="EMBL/GenBank/DDBJ databases">
        <authorList>
            <person name="Varghese N."/>
            <person name="Submissions S."/>
        </authorList>
    </citation>
    <scope>NUCLEOTIDE SEQUENCE [LARGE SCALE GENOMIC DNA]</scope>
    <source>
        <strain evidence="9">DSM 241</strain>
    </source>
</reference>
<evidence type="ECO:0000256" key="2">
    <source>
        <dbReference type="ARBA" id="ARBA00007783"/>
    </source>
</evidence>
<dbReference type="InterPro" id="IPR013525">
    <property type="entry name" value="ABC2_TM"/>
</dbReference>
<keyword evidence="5 6" id="KW-0472">Membrane</keyword>
<evidence type="ECO:0000256" key="4">
    <source>
        <dbReference type="ARBA" id="ARBA00022989"/>
    </source>
</evidence>
<dbReference type="Proteomes" id="UP000199256">
    <property type="component" value="Unassembled WGS sequence"/>
</dbReference>
<dbReference type="InterPro" id="IPR000412">
    <property type="entry name" value="ABC_2_transport"/>
</dbReference>
<feature type="domain" description="ABC transmembrane type-2" evidence="7">
    <location>
        <begin position="23"/>
        <end position="252"/>
    </location>
</feature>
<feature type="transmembrane region" description="Helical" evidence="6">
    <location>
        <begin position="204"/>
        <end position="223"/>
    </location>
</feature>
<dbReference type="InterPro" id="IPR047817">
    <property type="entry name" value="ABC2_TM_bact-type"/>
</dbReference>
<keyword evidence="9" id="KW-1185">Reference proteome</keyword>
<dbReference type="STRING" id="1396821.SAMN05444515_11477"/>
<feature type="transmembrane region" description="Helical" evidence="6">
    <location>
        <begin position="171"/>
        <end position="192"/>
    </location>
</feature>
<evidence type="ECO:0000256" key="3">
    <source>
        <dbReference type="ARBA" id="ARBA00022692"/>
    </source>
</evidence>
<dbReference type="GO" id="GO:0140359">
    <property type="term" value="F:ABC-type transporter activity"/>
    <property type="evidence" value="ECO:0007669"/>
    <property type="project" value="InterPro"/>
</dbReference>
<dbReference type="Pfam" id="PF01061">
    <property type="entry name" value="ABC2_membrane"/>
    <property type="match status" value="1"/>
</dbReference>
<keyword evidence="3 6" id="KW-0812">Transmembrane</keyword>
<comment type="subcellular location">
    <subcellularLocation>
        <location evidence="6">Cell inner membrane</location>
        <topology evidence="6">Multi-pass membrane protein</topology>
    </subcellularLocation>
    <subcellularLocation>
        <location evidence="1">Membrane</location>
        <topology evidence="1">Multi-pass membrane protein</topology>
    </subcellularLocation>
</comment>
<feature type="transmembrane region" description="Helical" evidence="6">
    <location>
        <begin position="105"/>
        <end position="128"/>
    </location>
</feature>
<name>A0A1H7PMC5_9GAMM</name>
<comment type="similarity">
    <text evidence="2 6">Belongs to the ABC-2 integral membrane protein family.</text>
</comment>
<evidence type="ECO:0000313" key="8">
    <source>
        <dbReference type="EMBL" id="SEL36960.1"/>
    </source>
</evidence>
<dbReference type="PANTHER" id="PTHR43332:SF2">
    <property type="entry name" value="INNER MEMBRANE TRANSPORT PERMEASE YADH"/>
    <property type="match status" value="1"/>
</dbReference>
<gene>
    <name evidence="8" type="ORF">SAMN05444515_11477</name>
</gene>
<evidence type="ECO:0000313" key="9">
    <source>
        <dbReference type="Proteomes" id="UP000199256"/>
    </source>
</evidence>
<evidence type="ECO:0000256" key="1">
    <source>
        <dbReference type="ARBA" id="ARBA00004141"/>
    </source>
</evidence>
<protein>
    <recommendedName>
        <fullName evidence="6">Transport permease protein</fullName>
    </recommendedName>
</protein>
<evidence type="ECO:0000259" key="7">
    <source>
        <dbReference type="PROSITE" id="PS51012"/>
    </source>
</evidence>
<proteinExistence type="inferred from homology"/>
<dbReference type="PRINTS" id="PR00164">
    <property type="entry name" value="ABC2TRNSPORT"/>
</dbReference>
<keyword evidence="6" id="KW-0813">Transport</keyword>
<accession>A0A1H7PMC5</accession>
<dbReference type="PIRSF" id="PIRSF006648">
    <property type="entry name" value="DrrB"/>
    <property type="match status" value="1"/>
</dbReference>
<keyword evidence="6" id="KW-1003">Cell membrane</keyword>
<feature type="transmembrane region" description="Helical" evidence="6">
    <location>
        <begin position="229"/>
        <end position="249"/>
    </location>
</feature>
<evidence type="ECO:0000256" key="6">
    <source>
        <dbReference type="RuleBase" id="RU361157"/>
    </source>
</evidence>
<feature type="transmembrane region" description="Helical" evidence="6">
    <location>
        <begin position="59"/>
        <end position="85"/>
    </location>
</feature>